<dbReference type="InterPro" id="IPR012340">
    <property type="entry name" value="NA-bd_OB-fold"/>
</dbReference>
<dbReference type="PANTHER" id="PTHR33507">
    <property type="entry name" value="INNER MEMBRANE PROTEIN YBBJ"/>
    <property type="match status" value="1"/>
</dbReference>
<evidence type="ECO:0000256" key="5">
    <source>
        <dbReference type="SAM" id="Phobius"/>
    </source>
</evidence>
<dbReference type="OrthoDB" id="9806253at2"/>
<organism evidence="8 9">
    <name type="scientific">Salinicoccus hispanicus</name>
    <dbReference type="NCBI Taxonomy" id="157225"/>
    <lineage>
        <taxon>Bacteria</taxon>
        <taxon>Bacillati</taxon>
        <taxon>Bacillota</taxon>
        <taxon>Bacilli</taxon>
        <taxon>Bacillales</taxon>
        <taxon>Staphylococcaceae</taxon>
        <taxon>Salinicoccus</taxon>
    </lineage>
</organism>
<dbReference type="Proteomes" id="UP000436284">
    <property type="component" value="Unassembled WGS sequence"/>
</dbReference>
<dbReference type="Pfam" id="PF01957">
    <property type="entry name" value="NfeD"/>
    <property type="match status" value="1"/>
</dbReference>
<feature type="transmembrane region" description="Helical" evidence="5">
    <location>
        <begin position="48"/>
        <end position="68"/>
    </location>
</feature>
<keyword evidence="8" id="KW-0645">Protease</keyword>
<feature type="transmembrane region" description="Helical" evidence="5">
    <location>
        <begin position="20"/>
        <end position="42"/>
    </location>
</feature>
<evidence type="ECO:0000256" key="4">
    <source>
        <dbReference type="ARBA" id="ARBA00023136"/>
    </source>
</evidence>
<comment type="caution">
    <text evidence="8">The sequence shown here is derived from an EMBL/GenBank/DDBJ whole genome shotgun (WGS) entry which is preliminary data.</text>
</comment>
<accession>A0A6N8U347</accession>
<dbReference type="PANTHER" id="PTHR33507:SF3">
    <property type="entry name" value="INNER MEMBRANE PROTEIN YBBJ"/>
    <property type="match status" value="1"/>
</dbReference>
<dbReference type="AlphaFoldDB" id="A0A6N8U347"/>
<evidence type="ECO:0000256" key="2">
    <source>
        <dbReference type="ARBA" id="ARBA00022692"/>
    </source>
</evidence>
<evidence type="ECO:0000313" key="9">
    <source>
        <dbReference type="Proteomes" id="UP000436284"/>
    </source>
</evidence>
<dbReference type="Gene3D" id="2.40.50.140">
    <property type="entry name" value="Nucleic acid-binding proteins"/>
    <property type="match status" value="1"/>
</dbReference>
<keyword evidence="9" id="KW-1185">Reference proteome</keyword>
<feature type="transmembrane region" description="Helical" evidence="5">
    <location>
        <begin position="75"/>
        <end position="106"/>
    </location>
</feature>
<reference evidence="8 9" key="1">
    <citation type="submission" date="2019-12" db="EMBL/GenBank/DDBJ databases">
        <title>Salinicoccus cyprini sp. nov., isolated from gastro-intestinal tract of mirror carp, Cyprinus carpio var. specularis, collected from Gobind Sagar Reservoir, Himachal Pradesh, India.</title>
        <authorList>
            <person name="Talwar C."/>
            <person name="Singh A.K."/>
            <person name="Lal R."/>
            <person name="Negi R.K."/>
        </authorList>
    </citation>
    <scope>NUCLEOTIDE SEQUENCE [LARGE SCALE GENOMIC DNA]</scope>
    <source>
        <strain evidence="8 9">J-82</strain>
    </source>
</reference>
<protein>
    <submittedName>
        <fullName evidence="8">Serine protease</fullName>
    </submittedName>
</protein>
<dbReference type="GO" id="GO:0005886">
    <property type="term" value="C:plasma membrane"/>
    <property type="evidence" value="ECO:0007669"/>
    <property type="project" value="TreeGrafter"/>
</dbReference>
<name>A0A6N8U347_9STAP</name>
<dbReference type="InterPro" id="IPR052165">
    <property type="entry name" value="Membrane_assoc_protease"/>
</dbReference>
<dbReference type="EMBL" id="WUUK01000001">
    <property type="protein sequence ID" value="MXQ50089.1"/>
    <property type="molecule type" value="Genomic_DNA"/>
</dbReference>
<dbReference type="InterPro" id="IPR002810">
    <property type="entry name" value="NfeD-like_C"/>
</dbReference>
<comment type="subcellular location">
    <subcellularLocation>
        <location evidence="1">Membrane</location>
        <topology evidence="1">Multi-pass membrane protein</topology>
    </subcellularLocation>
</comment>
<evidence type="ECO:0000256" key="3">
    <source>
        <dbReference type="ARBA" id="ARBA00022989"/>
    </source>
</evidence>
<sequence length="227" mass="25065">MAMTGTFLMGSVLYTFRDVVTMPIIAFILLLVFFLGIIYQLFSEEINIIGVLAFASIIIFYSGHLLIGDYNGVSLVLFVTGIALIIIEFFVIGAILGIMGGLLLLLSILLVSDNMAVFGLYIMAIIFLALIEWVIFVKFKKRKIPILSRLILNDATDAESGYTSFDDRSYLIGQTAKTTTPLRPSGTIRLEDERIDAVAEGSYIAGNVEVKIIHVEGTRVVVRPKED</sequence>
<dbReference type="GO" id="GO:0008233">
    <property type="term" value="F:peptidase activity"/>
    <property type="evidence" value="ECO:0007669"/>
    <property type="project" value="UniProtKB-KW"/>
</dbReference>
<evidence type="ECO:0000313" key="8">
    <source>
        <dbReference type="EMBL" id="MXQ50089.1"/>
    </source>
</evidence>
<keyword evidence="4 5" id="KW-0472">Membrane</keyword>
<feature type="domain" description="NfeD integral membrane" evidence="7">
    <location>
        <begin position="25"/>
        <end position="136"/>
    </location>
</feature>
<dbReference type="Pfam" id="PF24961">
    <property type="entry name" value="NfeD_membrane"/>
    <property type="match status" value="1"/>
</dbReference>
<evidence type="ECO:0000259" key="6">
    <source>
        <dbReference type="Pfam" id="PF01957"/>
    </source>
</evidence>
<evidence type="ECO:0000256" key="1">
    <source>
        <dbReference type="ARBA" id="ARBA00004141"/>
    </source>
</evidence>
<feature type="transmembrane region" description="Helical" evidence="5">
    <location>
        <begin position="118"/>
        <end position="139"/>
    </location>
</feature>
<keyword evidence="8" id="KW-0378">Hydrolase</keyword>
<evidence type="ECO:0000259" key="7">
    <source>
        <dbReference type="Pfam" id="PF24961"/>
    </source>
</evidence>
<dbReference type="RefSeq" id="WP_160651968.1">
    <property type="nucleotide sequence ID" value="NZ_JBHRWU010000001.1"/>
</dbReference>
<feature type="domain" description="NfeD-like C-terminal" evidence="6">
    <location>
        <begin position="171"/>
        <end position="224"/>
    </location>
</feature>
<gene>
    <name evidence="8" type="ORF">GQ671_02085</name>
</gene>
<keyword evidence="3 5" id="KW-1133">Transmembrane helix</keyword>
<proteinExistence type="predicted"/>
<dbReference type="InterPro" id="IPR056739">
    <property type="entry name" value="NfeD_membrane"/>
</dbReference>
<dbReference type="GO" id="GO:0006508">
    <property type="term" value="P:proteolysis"/>
    <property type="evidence" value="ECO:0007669"/>
    <property type="project" value="UniProtKB-KW"/>
</dbReference>
<keyword evidence="2 5" id="KW-0812">Transmembrane</keyword>